<dbReference type="GO" id="GO:0046872">
    <property type="term" value="F:metal ion binding"/>
    <property type="evidence" value="ECO:0007669"/>
    <property type="project" value="UniProtKB-KW"/>
</dbReference>
<dbReference type="SMART" id="SM00919">
    <property type="entry name" value="Malic_M"/>
    <property type="match status" value="1"/>
</dbReference>
<dbReference type="PROSITE" id="PS00331">
    <property type="entry name" value="MALIC_ENZYMES"/>
    <property type="match status" value="1"/>
</dbReference>
<evidence type="ECO:0000256" key="4">
    <source>
        <dbReference type="ARBA" id="ARBA00023002"/>
    </source>
</evidence>
<dbReference type="GO" id="GO:0004471">
    <property type="term" value="F:malate dehydrogenase (decarboxylating) (NAD+) activity"/>
    <property type="evidence" value="ECO:0007669"/>
    <property type="project" value="TreeGrafter"/>
</dbReference>
<evidence type="ECO:0000256" key="3">
    <source>
        <dbReference type="ARBA" id="ARBA00022723"/>
    </source>
</evidence>
<evidence type="ECO:0000256" key="6">
    <source>
        <dbReference type="PIRSR" id="PIRSR000106-2"/>
    </source>
</evidence>
<evidence type="ECO:0000313" key="13">
    <source>
        <dbReference type="Proteomes" id="UP000789706"/>
    </source>
</evidence>
<evidence type="ECO:0000256" key="2">
    <source>
        <dbReference type="ARBA" id="ARBA00008785"/>
    </source>
</evidence>
<dbReference type="OrthoDB" id="5365701at2759"/>
<evidence type="ECO:0000259" key="10">
    <source>
        <dbReference type="SMART" id="SM00919"/>
    </source>
</evidence>
<reference evidence="12" key="1">
    <citation type="submission" date="2021-06" db="EMBL/GenBank/DDBJ databases">
        <authorList>
            <person name="Kallberg Y."/>
            <person name="Tangrot J."/>
            <person name="Rosling A."/>
        </authorList>
    </citation>
    <scope>NUCLEOTIDE SEQUENCE</scope>
    <source>
        <strain evidence="12">AZ414A</strain>
    </source>
</reference>
<dbReference type="GO" id="GO:0051287">
    <property type="term" value="F:NAD binding"/>
    <property type="evidence" value="ECO:0007669"/>
    <property type="project" value="InterPro"/>
</dbReference>
<evidence type="ECO:0000256" key="8">
    <source>
        <dbReference type="RuleBase" id="RU003426"/>
    </source>
</evidence>
<gene>
    <name evidence="12" type="ORF">DEBURN_LOCUS4731</name>
</gene>
<feature type="binding site" evidence="7">
    <location>
        <position position="257"/>
    </location>
    <ligand>
        <name>a divalent metal cation</name>
        <dbReference type="ChEBI" id="CHEBI:60240"/>
    </ligand>
</feature>
<evidence type="ECO:0000256" key="5">
    <source>
        <dbReference type="PIRSR" id="PIRSR000106-1"/>
    </source>
</evidence>
<evidence type="ECO:0000259" key="11">
    <source>
        <dbReference type="SMART" id="SM01274"/>
    </source>
</evidence>
<evidence type="ECO:0000313" key="12">
    <source>
        <dbReference type="EMBL" id="CAG8502110.1"/>
    </source>
</evidence>
<dbReference type="InterPro" id="IPR036291">
    <property type="entry name" value="NAD(P)-bd_dom_sf"/>
</dbReference>
<dbReference type="GO" id="GO:0005739">
    <property type="term" value="C:mitochondrion"/>
    <property type="evidence" value="ECO:0007669"/>
    <property type="project" value="TreeGrafter"/>
</dbReference>
<feature type="domain" description="Malic enzyme N-terminal" evidence="11">
    <location>
        <begin position="92"/>
        <end position="271"/>
    </location>
</feature>
<dbReference type="InterPro" id="IPR015884">
    <property type="entry name" value="Malic_enzyme_CS"/>
</dbReference>
<dbReference type="PIRSF" id="PIRSF000106">
    <property type="entry name" value="ME"/>
    <property type="match status" value="1"/>
</dbReference>
<organism evidence="12 13">
    <name type="scientific">Diversispora eburnea</name>
    <dbReference type="NCBI Taxonomy" id="1213867"/>
    <lineage>
        <taxon>Eukaryota</taxon>
        <taxon>Fungi</taxon>
        <taxon>Fungi incertae sedis</taxon>
        <taxon>Mucoromycota</taxon>
        <taxon>Glomeromycotina</taxon>
        <taxon>Glomeromycetes</taxon>
        <taxon>Diversisporales</taxon>
        <taxon>Diversisporaceae</taxon>
        <taxon>Diversispora</taxon>
    </lineage>
</organism>
<dbReference type="EMBL" id="CAJVPK010000379">
    <property type="protein sequence ID" value="CAG8502110.1"/>
    <property type="molecule type" value="Genomic_DNA"/>
</dbReference>
<feature type="compositionally biased region" description="Low complexity" evidence="9">
    <location>
        <begin position="7"/>
        <end position="22"/>
    </location>
</feature>
<feature type="region of interest" description="Disordered" evidence="9">
    <location>
        <begin position="1"/>
        <end position="24"/>
    </location>
</feature>
<feature type="active site" description="Proton donor" evidence="5">
    <location>
        <position position="115"/>
    </location>
</feature>
<comment type="cofactor">
    <cofactor evidence="1">
        <name>Mn(2+)</name>
        <dbReference type="ChEBI" id="CHEBI:29035"/>
    </cofactor>
</comment>
<dbReference type="PRINTS" id="PR00072">
    <property type="entry name" value="MALOXRDTASE"/>
</dbReference>
<dbReference type="PANTHER" id="PTHR23406">
    <property type="entry name" value="MALIC ENZYME-RELATED"/>
    <property type="match status" value="1"/>
</dbReference>
<dbReference type="NCBIfam" id="NF010052">
    <property type="entry name" value="PRK13529.1"/>
    <property type="match status" value="1"/>
</dbReference>
<dbReference type="Pfam" id="PF00390">
    <property type="entry name" value="malic"/>
    <property type="match status" value="1"/>
</dbReference>
<dbReference type="InterPro" id="IPR001891">
    <property type="entry name" value="Malic_OxRdtase"/>
</dbReference>
<dbReference type="SUPFAM" id="SSF51735">
    <property type="entry name" value="NAD(P)-binding Rossmann-fold domains"/>
    <property type="match status" value="1"/>
</dbReference>
<comment type="similarity">
    <text evidence="2 8">Belongs to the malic enzymes family.</text>
</comment>
<dbReference type="InterPro" id="IPR012301">
    <property type="entry name" value="Malic_N_dom"/>
</dbReference>
<dbReference type="SMART" id="SM01274">
    <property type="entry name" value="malic"/>
    <property type="match status" value="1"/>
</dbReference>
<dbReference type="Gene3D" id="3.40.50.10380">
    <property type="entry name" value="Malic enzyme, N-terminal domain"/>
    <property type="match status" value="1"/>
</dbReference>
<evidence type="ECO:0000256" key="9">
    <source>
        <dbReference type="SAM" id="MobiDB-lite"/>
    </source>
</evidence>
<dbReference type="InterPro" id="IPR012302">
    <property type="entry name" value="Malic_NAD-bd"/>
</dbReference>
<protein>
    <recommendedName>
        <fullName evidence="8">Malic enzyme</fullName>
    </recommendedName>
</protein>
<evidence type="ECO:0000256" key="7">
    <source>
        <dbReference type="PIRSR" id="PIRSR000106-3"/>
    </source>
</evidence>
<comment type="cofactor">
    <cofactor evidence="7">
        <name>Mg(2+)</name>
        <dbReference type="ChEBI" id="CHEBI:18420"/>
    </cofactor>
    <cofactor evidence="7">
        <name>Mn(2+)</name>
        <dbReference type="ChEBI" id="CHEBI:29035"/>
    </cofactor>
    <text evidence="7">Divalent metal cations. Prefers magnesium or manganese.</text>
</comment>
<proteinExistence type="inferred from homology"/>
<name>A0A9N8ZP58_9GLOM</name>
<dbReference type="InterPro" id="IPR046346">
    <property type="entry name" value="Aminoacid_DH-like_N_sf"/>
</dbReference>
<feature type="binding site" evidence="6">
    <location>
        <position position="426"/>
    </location>
    <ligand>
        <name>(S)-malate</name>
        <dbReference type="ChEBI" id="CHEBI:15589"/>
    </ligand>
</feature>
<feature type="binding site" evidence="7">
    <location>
        <position position="256"/>
    </location>
    <ligand>
        <name>a divalent metal cation</name>
        <dbReference type="ChEBI" id="CHEBI:60240"/>
    </ligand>
</feature>
<dbReference type="InterPro" id="IPR037062">
    <property type="entry name" value="Malic_N_dom_sf"/>
</dbReference>
<dbReference type="PANTHER" id="PTHR23406:SF32">
    <property type="entry name" value="NADP-DEPENDENT MALIC ENZYME"/>
    <property type="match status" value="1"/>
</dbReference>
<keyword evidence="4 8" id="KW-0560">Oxidoreductase</keyword>
<feature type="binding site" evidence="7">
    <location>
        <position position="280"/>
    </location>
    <ligand>
        <name>a divalent metal cation</name>
        <dbReference type="ChEBI" id="CHEBI:60240"/>
    </ligand>
</feature>
<sequence>MPQFYANNGSNSGSLENGNSNGTSDLKIENVMKSSYLNRGTTMSQSLRNSLKLTGLMPVAVENLDLQKKRALQQLRSKSTDLEKYLFLAWLRNTNVRLFYQIVIEELEETTPLIYTPTVGTACLEYSHIYPFLAPPGVPDGLYLSINDNLSNLKQIIKNYQPYPFDESFTPQIAVITDGSRILGLGDLGVNGMGIPVGKLQLYVAGAGIDPRRTLPITLDLGTDNEKNLNDEFYLGLHAVIKSLIEVYPHLLIQFEDFSSEHAFELLAKYRNKIFCFNDDIQGTGAVVLSGFINAVNLVKKEIPPTQHRLLFFGAGSAGVGVAKQLLEFFTIEHGMSEKDAKKLVWFVDTKGLITLDRGDKLAKHKVYFARSDNDGKQYKTLLEVIDYVKPTALIGLSTTGGVFNDDVLRRMSELNKRPIIFPLSNPMVNAECTYENAMRVTNNKVIFASARSKIITDRQIYASASALATSLTREEISQNLLYPAIQRIRQVSSEVAAAVIVEAVDEGLARNPQVIELVEKDYIKEMKSRKGEKWGKLIKFVDSNMWDPKNAEFFEIDENQAVNL</sequence>
<feature type="domain" description="Malic enzyme NAD-binding" evidence="10">
    <location>
        <begin position="281"/>
        <end position="505"/>
    </location>
</feature>
<dbReference type="Proteomes" id="UP000789706">
    <property type="component" value="Unassembled WGS sequence"/>
</dbReference>
<dbReference type="SUPFAM" id="SSF53223">
    <property type="entry name" value="Aminoacid dehydrogenase-like, N-terminal domain"/>
    <property type="match status" value="1"/>
</dbReference>
<feature type="binding site" evidence="6">
    <location>
        <position position="181"/>
    </location>
    <ligand>
        <name>(S)-malate</name>
        <dbReference type="ChEBI" id="CHEBI:15589"/>
    </ligand>
</feature>
<accession>A0A9N8ZP58</accession>
<dbReference type="AlphaFoldDB" id="A0A9N8ZP58"/>
<evidence type="ECO:0000256" key="1">
    <source>
        <dbReference type="ARBA" id="ARBA00001936"/>
    </source>
</evidence>
<keyword evidence="13" id="KW-1185">Reference proteome</keyword>
<dbReference type="Gene3D" id="3.40.50.720">
    <property type="entry name" value="NAD(P)-binding Rossmann-like Domain"/>
    <property type="match status" value="2"/>
</dbReference>
<feature type="active site" description="Proton acceptor" evidence="5">
    <location>
        <position position="199"/>
    </location>
</feature>
<comment type="caution">
    <text evidence="12">The sequence shown here is derived from an EMBL/GenBank/DDBJ whole genome shotgun (WGS) entry which is preliminary data.</text>
</comment>
<keyword evidence="3 7" id="KW-0479">Metal-binding</keyword>
<dbReference type="Pfam" id="PF03949">
    <property type="entry name" value="Malic_M"/>
    <property type="match status" value="2"/>
</dbReference>
<dbReference type="GO" id="GO:0006108">
    <property type="term" value="P:malate metabolic process"/>
    <property type="evidence" value="ECO:0007669"/>
    <property type="project" value="TreeGrafter"/>
</dbReference>